<dbReference type="GO" id="GO:0003677">
    <property type="term" value="F:DNA binding"/>
    <property type="evidence" value="ECO:0007669"/>
    <property type="project" value="InterPro"/>
</dbReference>
<reference evidence="3 4" key="1">
    <citation type="journal article" date="2017" name="Antonie Van Leeuwenhoek">
        <title>Rhizobium rhizosphaerae sp. nov., a novel species isolated from rice rhizosphere.</title>
        <authorList>
            <person name="Zhao J.J."/>
            <person name="Zhang J."/>
            <person name="Zhang R.J."/>
            <person name="Zhang C.W."/>
            <person name="Yin H.Q."/>
            <person name="Zhang X.X."/>
        </authorList>
    </citation>
    <scope>NUCLEOTIDE SEQUENCE [LARGE SCALE GENOMIC DNA]</scope>
    <source>
        <strain evidence="3 4">KMM 241</strain>
    </source>
</reference>
<name>K6Z5G5_9ALTE</name>
<dbReference type="SUPFAM" id="SSF56349">
    <property type="entry name" value="DNA breaking-rejoining enzymes"/>
    <property type="match status" value="1"/>
</dbReference>
<dbReference type="PROSITE" id="PS51898">
    <property type="entry name" value="TYR_RECOMBINASE"/>
    <property type="match status" value="1"/>
</dbReference>
<dbReference type="InterPro" id="IPR013762">
    <property type="entry name" value="Integrase-like_cat_sf"/>
</dbReference>
<dbReference type="Gene3D" id="1.10.443.10">
    <property type="entry name" value="Intergrase catalytic core"/>
    <property type="match status" value="1"/>
</dbReference>
<accession>K6Z5G5</accession>
<evidence type="ECO:0000256" key="1">
    <source>
        <dbReference type="ARBA" id="ARBA00023172"/>
    </source>
</evidence>
<evidence type="ECO:0000313" key="3">
    <source>
        <dbReference type="EMBL" id="GAC24248.1"/>
    </source>
</evidence>
<protein>
    <recommendedName>
        <fullName evidence="2">Tyr recombinase domain-containing protein</fullName>
    </recommendedName>
</protein>
<dbReference type="OrthoDB" id="6056842at2"/>
<feature type="domain" description="Tyr recombinase" evidence="2">
    <location>
        <begin position="235"/>
        <end position="436"/>
    </location>
</feature>
<dbReference type="GO" id="GO:0006310">
    <property type="term" value="P:DNA recombination"/>
    <property type="evidence" value="ECO:0007669"/>
    <property type="project" value="UniProtKB-KW"/>
</dbReference>
<evidence type="ECO:0000259" key="2">
    <source>
        <dbReference type="PROSITE" id="PS51898"/>
    </source>
</evidence>
<dbReference type="AlphaFoldDB" id="K6Z5G5"/>
<dbReference type="CDD" id="cd00397">
    <property type="entry name" value="DNA_BRE_C"/>
    <property type="match status" value="1"/>
</dbReference>
<dbReference type="GO" id="GO:0015074">
    <property type="term" value="P:DNA integration"/>
    <property type="evidence" value="ECO:0007669"/>
    <property type="project" value="InterPro"/>
</dbReference>
<dbReference type="InterPro" id="IPR011010">
    <property type="entry name" value="DNA_brk_join_enz"/>
</dbReference>
<keyword evidence="1" id="KW-0233">DNA recombination</keyword>
<evidence type="ECO:0000313" key="4">
    <source>
        <dbReference type="Proteomes" id="UP000006263"/>
    </source>
</evidence>
<proteinExistence type="predicted"/>
<comment type="caution">
    <text evidence="3">The sequence shown here is derived from an EMBL/GenBank/DDBJ whole genome shotgun (WGS) entry which is preliminary data.</text>
</comment>
<dbReference type="Proteomes" id="UP000006263">
    <property type="component" value="Unassembled WGS sequence"/>
</dbReference>
<organism evidence="3 4">
    <name type="scientific">Paraglaciecola mesophila KMM 241</name>
    <dbReference type="NCBI Taxonomy" id="1128912"/>
    <lineage>
        <taxon>Bacteria</taxon>
        <taxon>Pseudomonadati</taxon>
        <taxon>Pseudomonadota</taxon>
        <taxon>Gammaproteobacteria</taxon>
        <taxon>Alteromonadales</taxon>
        <taxon>Alteromonadaceae</taxon>
        <taxon>Paraglaciecola</taxon>
    </lineage>
</organism>
<gene>
    <name evidence="3" type="ORF">GMES_1952</name>
</gene>
<dbReference type="InterPro" id="IPR002104">
    <property type="entry name" value="Integrase_catalytic"/>
</dbReference>
<dbReference type="RefSeq" id="WP_006992399.1">
    <property type="nucleotide sequence ID" value="NZ_BAEP01000040.1"/>
</dbReference>
<dbReference type="EMBL" id="BAEP01000040">
    <property type="protein sequence ID" value="GAC24248.1"/>
    <property type="molecule type" value="Genomic_DNA"/>
</dbReference>
<dbReference type="eggNOG" id="ENOG5033MAK">
    <property type="taxonomic scope" value="Bacteria"/>
</dbReference>
<dbReference type="Pfam" id="PF00589">
    <property type="entry name" value="Phage_integrase"/>
    <property type="match status" value="1"/>
</dbReference>
<sequence>MQTNKSKHIPSQITPDSNFDPAKLWWLESKSNADKWFFKPDNHSALSSFTVNWTPDLVTSSKSDFGRWRPWKEYAQKLVQVIIDSDSTDVKKTITLAGYAREIRSVCLWFCFTNRLHHIAEVKRIHIASYEEFIKESQLTINSVITKLHIVNLMWKLRDEVGCGLAFLPYYSGKLKPRAKKLGRQGGRTKTIRPRDFFKLLDKALHEVEYADQWLCKLERYIEIKELVGPSNCAYHYKKEFNESSLQLFKRIRIIYASAIVTILSLTAMRKHEANVLKYSDAVRTLENVNLEGTEHKTAHTETGKHTQRPLPEDGKKALKLIIELTKFVRKTASGLDKLLLRLPFQNCVSNDSIDCNTLSTAVLYRLFNEFAKDASINFALRPHMLRRAFAMIWTWRFEIGDLDYLSRFLYHNSHFFTEIYVDDPDVYDFLPEEMQRYTAKIFEQAFLGGNNIEGGIKSALSRYRRLIQQKVKVVEPEVISIFIDRMIEKFNYQVIPNADGYCFMSTVRGSRAKCSTDGENPDYTNRNEKTCSSCPNFGVDEGRVDYWKKRRDAHQVVLNNSEDQLMVDSARRGVQYAEHVISMFKEVH</sequence>